<dbReference type="AlphaFoldDB" id="A0A9P3HEB3"/>
<evidence type="ECO:0000313" key="4">
    <source>
        <dbReference type="Proteomes" id="UP000827284"/>
    </source>
</evidence>
<keyword evidence="1" id="KW-1133">Transmembrane helix</keyword>
<keyword evidence="1" id="KW-0812">Transmembrane</keyword>
<dbReference type="InterPro" id="IPR007245">
    <property type="entry name" value="PIG-T"/>
</dbReference>
<keyword evidence="1" id="KW-0472">Membrane</keyword>
<evidence type="ECO:0000313" key="3">
    <source>
        <dbReference type="EMBL" id="GJJ75057.1"/>
    </source>
</evidence>
<dbReference type="GO" id="GO:0016255">
    <property type="term" value="P:attachment of GPI anchor to protein"/>
    <property type="evidence" value="ECO:0007669"/>
    <property type="project" value="InterPro"/>
</dbReference>
<accession>A0A9P3HEB3</accession>
<dbReference type="Proteomes" id="UP000827284">
    <property type="component" value="Unassembled WGS sequence"/>
</dbReference>
<dbReference type="OrthoDB" id="331263at2759"/>
<dbReference type="GO" id="GO:0042765">
    <property type="term" value="C:GPI-anchor transamidase complex"/>
    <property type="evidence" value="ECO:0007669"/>
    <property type="project" value="InterPro"/>
</dbReference>
<reference evidence="3" key="2">
    <citation type="journal article" date="2022" name="Microbiol. Resour. Announc.">
        <title>Whole-Genome Sequence of Entomortierella parvispora E1425, a Mucoromycotan Fungus Associated with Burkholderiaceae-Related Endosymbiotic Bacteria.</title>
        <authorList>
            <person name="Herlambang A."/>
            <person name="Guo Y."/>
            <person name="Takashima Y."/>
            <person name="Narisawa K."/>
            <person name="Ohta H."/>
            <person name="Nishizawa T."/>
        </authorList>
    </citation>
    <scope>NUCLEOTIDE SEQUENCE</scope>
    <source>
        <strain evidence="3">E1425</strain>
    </source>
</reference>
<sequence length="610" mass="68450">MRHTSVSTVLTLSVALLALTTAPAAATKDSVPILKAPEAFHEELVLKPLNDGSVYSHFQFTTHIGTMMDEQHLDGAASNLFTHYNLFPRSIGQILHSFDVEELHLTFTQGRWQYGDWGYPLAPSVGTGVELWAWLNDDKGQTDLNWKGLTNTLSGLFCASLNFIDDTITTEPKLSFRNEGLYNVHSNVNASSADTKRLRYGSLPHENVCTENLTPWIKLLPCKTKAGIASLLKSHKLFDSRFYSMSIHVRPVCEDELCRVKSLELVQSITTVFDVARHDGSHDWTLIGLFEREITQACPLASTSKIVLHLPQTTNYQNQYALTPAPAKGTHFIGSEEDKQEIAVYDISGVSANSSPFELSMQWENARPKSVRPITPGIVAHRYFTGYGQERGGLSIEIHNNNSEDVESVYLDTLPWYLKLYLHTFTIDLNGKTLDNQRDLVSKMFYQPAVDRGRPAVLEMALRLPAKSLVKFSISFDKVFLKYTEYPPDANRGFDVGCAVITAELPRQQGQIGYGGLDHLRIYQEREASQVQSRFNSTRGSEDEGLDKIRVYTETLLVSLPTPDFSMPYNVITLTCTVIAMFFGTFFNLMMRDFDVVVPKESKAKGKKTT</sequence>
<dbReference type="PANTHER" id="PTHR12959:SF11">
    <property type="entry name" value="GPI TRANSAMIDASE COMPONENT PIG-T"/>
    <property type="match status" value="1"/>
</dbReference>
<gene>
    <name evidence="3" type="ORF">EMPS_07415</name>
</gene>
<keyword evidence="4" id="KW-1185">Reference proteome</keyword>
<protein>
    <submittedName>
        <fullName evidence="3">GPI-anchor transamidase subunit T</fullName>
    </submittedName>
</protein>
<name>A0A9P3HEB3_9FUNG</name>
<comment type="caution">
    <text evidence="3">The sequence shown here is derived from an EMBL/GenBank/DDBJ whole genome shotgun (WGS) entry which is preliminary data.</text>
</comment>
<evidence type="ECO:0000256" key="2">
    <source>
        <dbReference type="SAM" id="SignalP"/>
    </source>
</evidence>
<proteinExistence type="predicted"/>
<feature type="transmembrane region" description="Helical" evidence="1">
    <location>
        <begin position="569"/>
        <end position="590"/>
    </location>
</feature>
<keyword evidence="2" id="KW-0732">Signal</keyword>
<evidence type="ECO:0000256" key="1">
    <source>
        <dbReference type="SAM" id="Phobius"/>
    </source>
</evidence>
<dbReference type="PANTHER" id="PTHR12959">
    <property type="entry name" value="GPI TRANSAMIDASE COMPONENT PIG-T-RELATED"/>
    <property type="match status" value="1"/>
</dbReference>
<dbReference type="EMBL" id="BQFW01000010">
    <property type="protein sequence ID" value="GJJ75057.1"/>
    <property type="molecule type" value="Genomic_DNA"/>
</dbReference>
<feature type="signal peptide" evidence="2">
    <location>
        <begin position="1"/>
        <end position="26"/>
    </location>
</feature>
<reference evidence="3" key="1">
    <citation type="submission" date="2021-11" db="EMBL/GenBank/DDBJ databases">
        <authorList>
            <person name="Herlambang A."/>
            <person name="Guo Y."/>
            <person name="Takashima Y."/>
            <person name="Nishizawa T."/>
        </authorList>
    </citation>
    <scope>NUCLEOTIDE SEQUENCE</scope>
    <source>
        <strain evidence="3">E1425</strain>
    </source>
</reference>
<dbReference type="Pfam" id="PF04113">
    <property type="entry name" value="Gpi16"/>
    <property type="match status" value="2"/>
</dbReference>
<organism evidence="3 4">
    <name type="scientific">Entomortierella parvispora</name>
    <dbReference type="NCBI Taxonomy" id="205924"/>
    <lineage>
        <taxon>Eukaryota</taxon>
        <taxon>Fungi</taxon>
        <taxon>Fungi incertae sedis</taxon>
        <taxon>Mucoromycota</taxon>
        <taxon>Mortierellomycotina</taxon>
        <taxon>Mortierellomycetes</taxon>
        <taxon>Mortierellales</taxon>
        <taxon>Mortierellaceae</taxon>
        <taxon>Entomortierella</taxon>
    </lineage>
</organism>
<feature type="chain" id="PRO_5040320147" evidence="2">
    <location>
        <begin position="27"/>
        <end position="610"/>
    </location>
</feature>